<dbReference type="eggNOG" id="ENOG502SJIY">
    <property type="taxonomic scope" value="Eukaryota"/>
</dbReference>
<feature type="compositionally biased region" description="Basic and acidic residues" evidence="1">
    <location>
        <begin position="230"/>
        <end position="245"/>
    </location>
</feature>
<organism evidence="2 3">
    <name type="scientific">Hypocrea atroviridis (strain ATCC 20476 / IMI 206040)</name>
    <name type="common">Trichoderma atroviride</name>
    <dbReference type="NCBI Taxonomy" id="452589"/>
    <lineage>
        <taxon>Eukaryota</taxon>
        <taxon>Fungi</taxon>
        <taxon>Dikarya</taxon>
        <taxon>Ascomycota</taxon>
        <taxon>Pezizomycotina</taxon>
        <taxon>Sordariomycetes</taxon>
        <taxon>Hypocreomycetidae</taxon>
        <taxon>Hypocreales</taxon>
        <taxon>Hypocreaceae</taxon>
        <taxon>Trichoderma</taxon>
    </lineage>
</organism>
<dbReference type="Proteomes" id="UP000005426">
    <property type="component" value="Unassembled WGS sequence"/>
</dbReference>
<dbReference type="AlphaFoldDB" id="G9P5A5"/>
<protein>
    <submittedName>
        <fullName evidence="2">Uncharacterized protein</fullName>
    </submittedName>
</protein>
<dbReference type="KEGG" id="tatv:25783615"/>
<gene>
    <name evidence="2" type="ORF">TRIATDRAFT_321531</name>
</gene>
<dbReference type="STRING" id="452589.G9P5A5"/>
<comment type="caution">
    <text evidence="2">The sequence shown here is derived from an EMBL/GenBank/DDBJ whole genome shotgun (WGS) entry which is preliminary data.</text>
</comment>
<name>G9P5A5_HYPAI</name>
<dbReference type="PANTHER" id="PTHR40619">
    <property type="entry name" value="FUNGAL STAND N-TERMINAL GOODBYE DOMAIN-CONTAINING PROTEIN"/>
    <property type="match status" value="1"/>
</dbReference>
<sequence length="544" mass="61407">MLITIGENKETIDPWVNLIPDDYGLCIVKSGLLVLVKLAQRHTDKRRKVIDGFSEIHQVICNATLKRRSFQTDAQVCEAAGDLYVSIVDAIDELLDIVPSPSSVSRLRSKLLKERNKNPIGKKAGIDEIMENIHNAVKKFEASVDTCRDQHIEATHVKANEVLHVSMRTSDQIRDLGDQSSNRFDKLDQGLLNCMNLLQTLLQSREDATDALRMLLSGLQKSNVSQAEQVIKKEQETQPSEKSERTTPINTQQQKAVISFKRLLQILSASAPDKIPVGNNDIELQNILAQRVEDLETVVNWSSRVDPSAQAQAYSILEQDRFLQWMRSEHPDMLLIDGNLSFRGASSIEKISAVSLFCAYFILSMTSLDSSHILLHFHCGLQCSPRDSWYGPTGLVRSVIMQVLVVLYDRGLLDLNILDRRSFVQALENHSLDELCIFLHQLIRQFPPDTTIVLVIDGISHFDLDLNGLFKKLAVVLECLQRIVEDDNLRPKFKVLMTSPTNSSWRLGRVVDKKYRLGLSSRRLAPLQLSQARMNVALGRGRPE</sequence>
<evidence type="ECO:0000256" key="1">
    <source>
        <dbReference type="SAM" id="MobiDB-lite"/>
    </source>
</evidence>
<dbReference type="EMBL" id="ABDG02000027">
    <property type="protein sequence ID" value="EHK41291.1"/>
    <property type="molecule type" value="Genomic_DNA"/>
</dbReference>
<keyword evidence="3" id="KW-1185">Reference proteome</keyword>
<accession>G9P5A5</accession>
<proteinExistence type="predicted"/>
<evidence type="ECO:0000313" key="2">
    <source>
        <dbReference type="EMBL" id="EHK41291.1"/>
    </source>
</evidence>
<reference evidence="2 3" key="1">
    <citation type="journal article" date="2011" name="Genome Biol.">
        <title>Comparative genome sequence analysis underscores mycoparasitism as the ancestral life style of Trichoderma.</title>
        <authorList>
            <person name="Kubicek C.P."/>
            <person name="Herrera-Estrella A."/>
            <person name="Seidl-Seiboth V."/>
            <person name="Martinez D.A."/>
            <person name="Druzhinina I.S."/>
            <person name="Thon M."/>
            <person name="Zeilinger S."/>
            <person name="Casas-Flores S."/>
            <person name="Horwitz B.A."/>
            <person name="Mukherjee P.K."/>
            <person name="Mukherjee M."/>
            <person name="Kredics L."/>
            <person name="Alcaraz L.D."/>
            <person name="Aerts A."/>
            <person name="Antal Z."/>
            <person name="Atanasova L."/>
            <person name="Cervantes-Badillo M.G."/>
            <person name="Challacombe J."/>
            <person name="Chertkov O."/>
            <person name="McCluskey K."/>
            <person name="Coulpier F."/>
            <person name="Deshpande N."/>
            <person name="von Doehren H."/>
            <person name="Ebbole D.J."/>
            <person name="Esquivel-Naranjo E.U."/>
            <person name="Fekete E."/>
            <person name="Flipphi M."/>
            <person name="Glaser F."/>
            <person name="Gomez-Rodriguez E.Y."/>
            <person name="Gruber S."/>
            <person name="Han C."/>
            <person name="Henrissat B."/>
            <person name="Hermosa R."/>
            <person name="Hernandez-Onate M."/>
            <person name="Karaffa L."/>
            <person name="Kosti I."/>
            <person name="Le Crom S."/>
            <person name="Lindquist E."/>
            <person name="Lucas S."/>
            <person name="Luebeck M."/>
            <person name="Luebeck P.S."/>
            <person name="Margeot A."/>
            <person name="Metz B."/>
            <person name="Misra M."/>
            <person name="Nevalainen H."/>
            <person name="Omann M."/>
            <person name="Packer N."/>
            <person name="Perrone G."/>
            <person name="Uresti-Rivera E.E."/>
            <person name="Salamov A."/>
            <person name="Schmoll M."/>
            <person name="Seiboth B."/>
            <person name="Shapiro H."/>
            <person name="Sukno S."/>
            <person name="Tamayo-Ramos J.A."/>
            <person name="Tisch D."/>
            <person name="Wiest A."/>
            <person name="Wilkinson H.H."/>
            <person name="Zhang M."/>
            <person name="Coutinho P.M."/>
            <person name="Kenerley C.M."/>
            <person name="Monte E."/>
            <person name="Baker S.E."/>
            <person name="Grigoriev I.V."/>
        </authorList>
    </citation>
    <scope>NUCLEOTIDE SEQUENCE [LARGE SCALE GENOMIC DNA]</scope>
    <source>
        <strain evidence="3">ATCC 20476 / IMI 206040</strain>
    </source>
</reference>
<dbReference type="PANTHER" id="PTHR40619:SF3">
    <property type="entry name" value="FUNGAL STAND N-TERMINAL GOODBYE DOMAIN-CONTAINING PROTEIN"/>
    <property type="match status" value="1"/>
</dbReference>
<dbReference type="HOGENOM" id="CLU_027356_1_0_1"/>
<feature type="region of interest" description="Disordered" evidence="1">
    <location>
        <begin position="227"/>
        <end position="251"/>
    </location>
</feature>
<dbReference type="GeneID" id="25783615"/>
<dbReference type="OrthoDB" id="5419927at2759"/>
<evidence type="ECO:0000313" key="3">
    <source>
        <dbReference type="Proteomes" id="UP000005426"/>
    </source>
</evidence>